<feature type="region of interest" description="Disordered" evidence="1">
    <location>
        <begin position="1"/>
        <end position="63"/>
    </location>
</feature>
<gene>
    <name evidence="2" type="primary">Q4TVQ0</name>
</gene>
<reference evidence="2" key="1">
    <citation type="submission" date="2019-10" db="EMBL/GenBank/DDBJ databases">
        <authorList>
            <person name="Nor Muhammad N."/>
        </authorList>
    </citation>
    <scope>NUCLEOTIDE SEQUENCE</scope>
</reference>
<evidence type="ECO:0000256" key="1">
    <source>
        <dbReference type="SAM" id="MobiDB-lite"/>
    </source>
</evidence>
<dbReference type="AlphaFoldDB" id="A0A5K1K4X8"/>
<sequence>MSTRTTRKRARTESEEVPKQEPEADLEATNTAIRADSDSESANPPQNNHGDKGKDKARALQRDPEFWFSDGTIILVAQAVDSASTGVC</sequence>
<dbReference type="EMBL" id="LR729273">
    <property type="protein sequence ID" value="VWP01313.1"/>
    <property type="molecule type" value="Genomic_DNA"/>
</dbReference>
<feature type="compositionally biased region" description="Basic and acidic residues" evidence="1">
    <location>
        <begin position="11"/>
        <end position="22"/>
    </location>
</feature>
<name>A0A5K1K4X8_9APHY</name>
<organism evidence="2">
    <name type="scientific">Ganoderma boninense</name>
    <dbReference type="NCBI Taxonomy" id="34458"/>
    <lineage>
        <taxon>Eukaryota</taxon>
        <taxon>Fungi</taxon>
        <taxon>Dikarya</taxon>
        <taxon>Basidiomycota</taxon>
        <taxon>Agaricomycotina</taxon>
        <taxon>Agaricomycetes</taxon>
        <taxon>Polyporales</taxon>
        <taxon>Polyporaceae</taxon>
        <taxon>Ganoderma</taxon>
    </lineage>
</organism>
<proteinExistence type="predicted"/>
<feature type="compositionally biased region" description="Basic and acidic residues" evidence="1">
    <location>
        <begin position="49"/>
        <end position="63"/>
    </location>
</feature>
<evidence type="ECO:0000313" key="2">
    <source>
        <dbReference type="EMBL" id="VWP01313.1"/>
    </source>
</evidence>
<protein>
    <submittedName>
        <fullName evidence="2">Uncharacterized protein</fullName>
    </submittedName>
</protein>
<feature type="compositionally biased region" description="Basic residues" evidence="1">
    <location>
        <begin position="1"/>
        <end position="10"/>
    </location>
</feature>
<accession>A0A5K1K4X8</accession>